<proteinExistence type="predicted"/>
<feature type="region of interest" description="Disordered" evidence="1">
    <location>
        <begin position="17"/>
        <end position="55"/>
    </location>
</feature>
<evidence type="ECO:0000313" key="2">
    <source>
        <dbReference type="EMBL" id="CAG8853590.1"/>
    </source>
</evidence>
<sequence>DFKKTCDQKAHLKRKFKCKPKPIPQIKDQEEVQDLEAGPGPTTQTYREETASQNE</sequence>
<comment type="caution">
    <text evidence="2">The sequence shown here is derived from an EMBL/GenBank/DDBJ whole genome shotgun (WGS) entry which is preliminary data.</text>
</comment>
<feature type="non-terminal residue" evidence="2">
    <location>
        <position position="55"/>
    </location>
</feature>
<evidence type="ECO:0000313" key="3">
    <source>
        <dbReference type="Proteomes" id="UP000789901"/>
    </source>
</evidence>
<gene>
    <name evidence="2" type="ORF">GMARGA_LOCUS42411</name>
</gene>
<feature type="non-terminal residue" evidence="2">
    <location>
        <position position="1"/>
    </location>
</feature>
<dbReference type="EMBL" id="CAJVQB010126470">
    <property type="protein sequence ID" value="CAG8853590.1"/>
    <property type="molecule type" value="Genomic_DNA"/>
</dbReference>
<accession>A0ABN7XG67</accession>
<reference evidence="2 3" key="1">
    <citation type="submission" date="2021-06" db="EMBL/GenBank/DDBJ databases">
        <authorList>
            <person name="Kallberg Y."/>
            <person name="Tangrot J."/>
            <person name="Rosling A."/>
        </authorList>
    </citation>
    <scope>NUCLEOTIDE SEQUENCE [LARGE SCALE GENOMIC DNA]</scope>
    <source>
        <strain evidence="2 3">120-4 pot B 10/14</strain>
    </source>
</reference>
<organism evidence="2 3">
    <name type="scientific">Gigaspora margarita</name>
    <dbReference type="NCBI Taxonomy" id="4874"/>
    <lineage>
        <taxon>Eukaryota</taxon>
        <taxon>Fungi</taxon>
        <taxon>Fungi incertae sedis</taxon>
        <taxon>Mucoromycota</taxon>
        <taxon>Glomeromycotina</taxon>
        <taxon>Glomeromycetes</taxon>
        <taxon>Diversisporales</taxon>
        <taxon>Gigasporaceae</taxon>
        <taxon>Gigaspora</taxon>
    </lineage>
</organism>
<evidence type="ECO:0000256" key="1">
    <source>
        <dbReference type="SAM" id="MobiDB-lite"/>
    </source>
</evidence>
<keyword evidence="3" id="KW-1185">Reference proteome</keyword>
<feature type="compositionally biased region" description="Basic and acidic residues" evidence="1">
    <location>
        <begin position="46"/>
        <end position="55"/>
    </location>
</feature>
<protein>
    <submittedName>
        <fullName evidence="2">7690_t:CDS:1</fullName>
    </submittedName>
</protein>
<dbReference type="Proteomes" id="UP000789901">
    <property type="component" value="Unassembled WGS sequence"/>
</dbReference>
<name>A0ABN7XG67_GIGMA</name>